<dbReference type="Proteomes" id="UP000663887">
    <property type="component" value="Unassembled WGS sequence"/>
</dbReference>
<dbReference type="Proteomes" id="UP000681720">
    <property type="component" value="Unassembled WGS sequence"/>
</dbReference>
<evidence type="ECO:0000313" key="5">
    <source>
        <dbReference type="EMBL" id="CAF2235025.1"/>
    </source>
</evidence>
<dbReference type="Proteomes" id="UP000663855">
    <property type="component" value="Unassembled WGS sequence"/>
</dbReference>
<accession>A0A816MU37</accession>
<dbReference type="EMBL" id="CAJNOV010007414">
    <property type="protein sequence ID" value="CAF1284809.1"/>
    <property type="molecule type" value="Genomic_DNA"/>
</dbReference>
<evidence type="ECO:0000313" key="6">
    <source>
        <dbReference type="EMBL" id="CAF3891006.1"/>
    </source>
</evidence>
<dbReference type="Proteomes" id="UP000663834">
    <property type="component" value="Unassembled WGS sequence"/>
</dbReference>
<evidence type="ECO:0000313" key="9">
    <source>
        <dbReference type="EMBL" id="CAF4101766.1"/>
    </source>
</evidence>
<dbReference type="Proteomes" id="UP000663856">
    <property type="component" value="Unassembled WGS sequence"/>
</dbReference>
<proteinExistence type="predicted"/>
<dbReference type="EMBL" id="CAJNRF010001194">
    <property type="protein sequence ID" value="CAF2000339.1"/>
    <property type="molecule type" value="Genomic_DNA"/>
</dbReference>
<dbReference type="Proteomes" id="UP000663866">
    <property type="component" value="Unassembled WGS sequence"/>
</dbReference>
<evidence type="ECO:0000313" key="10">
    <source>
        <dbReference type="Proteomes" id="UP000663856"/>
    </source>
</evidence>
<dbReference type="EMBL" id="CAJOBH010002646">
    <property type="protein sequence ID" value="CAF3916682.1"/>
    <property type="molecule type" value="Genomic_DNA"/>
</dbReference>
<dbReference type="EMBL" id="CAJNOW010006163">
    <property type="protein sequence ID" value="CAF1476466.1"/>
    <property type="molecule type" value="Genomic_DNA"/>
</dbReference>
<reference evidence="3" key="1">
    <citation type="submission" date="2021-02" db="EMBL/GenBank/DDBJ databases">
        <authorList>
            <person name="Nowell W R."/>
        </authorList>
    </citation>
    <scope>NUCLEOTIDE SEQUENCE</scope>
</reference>
<organism evidence="3 10">
    <name type="scientific">Rotaria magnacalcarata</name>
    <dbReference type="NCBI Taxonomy" id="392030"/>
    <lineage>
        <taxon>Eukaryota</taxon>
        <taxon>Metazoa</taxon>
        <taxon>Spiralia</taxon>
        <taxon>Gnathifera</taxon>
        <taxon>Rotifera</taxon>
        <taxon>Eurotatoria</taxon>
        <taxon>Bdelloidea</taxon>
        <taxon>Philodinida</taxon>
        <taxon>Philodinidae</taxon>
        <taxon>Rotaria</taxon>
    </lineage>
</organism>
<evidence type="ECO:0000313" key="3">
    <source>
        <dbReference type="EMBL" id="CAF2000339.1"/>
    </source>
</evidence>
<evidence type="ECO:0000313" key="7">
    <source>
        <dbReference type="EMBL" id="CAF3916682.1"/>
    </source>
</evidence>
<evidence type="ECO:0000313" key="8">
    <source>
        <dbReference type="EMBL" id="CAF4003929.1"/>
    </source>
</evidence>
<evidence type="ECO:0000313" key="2">
    <source>
        <dbReference type="EMBL" id="CAF1476466.1"/>
    </source>
</evidence>
<dbReference type="EMBL" id="CAJOBI010004511">
    <property type="protein sequence ID" value="CAF4003929.1"/>
    <property type="molecule type" value="Genomic_DNA"/>
</dbReference>
<evidence type="ECO:0000313" key="11">
    <source>
        <dbReference type="Proteomes" id="UP000663866"/>
    </source>
</evidence>
<dbReference type="Proteomes" id="UP000681967">
    <property type="component" value="Unassembled WGS sequence"/>
</dbReference>
<keyword evidence="11" id="KW-1185">Reference proteome</keyword>
<name>A0A816MU37_9BILA</name>
<evidence type="ECO:0000313" key="1">
    <source>
        <dbReference type="EMBL" id="CAF1284809.1"/>
    </source>
</evidence>
<dbReference type="EMBL" id="CAJNRE010020527">
    <property type="protein sequence ID" value="CAF2235025.1"/>
    <property type="molecule type" value="Genomic_DNA"/>
</dbReference>
<sequence length="67" mass="7400">MSFVQVHHIQNNNHNNVFGGYQNIIFSAAVIPHNPPLQVNNIQPAAGGGQRLLRIDDIRFSSAVRPV</sequence>
<dbReference type="AlphaFoldDB" id="A0A816MU37"/>
<comment type="caution">
    <text evidence="3">The sequence shown here is derived from an EMBL/GenBank/DDBJ whole genome shotgun (WGS) entry which is preliminary data.</text>
</comment>
<protein>
    <submittedName>
        <fullName evidence="3">Uncharacterized protein</fullName>
    </submittedName>
</protein>
<dbReference type="EMBL" id="CAJOBG010004235">
    <property type="protein sequence ID" value="CAF4101766.1"/>
    <property type="molecule type" value="Genomic_DNA"/>
</dbReference>
<gene>
    <name evidence="7" type="ORF">BYL167_LOCUS9274</name>
    <name evidence="1" type="ORF">CJN711_LOCUS16172</name>
    <name evidence="6" type="ORF">GIL414_LOCUS6047</name>
    <name evidence="2" type="ORF">KQP761_LOCUS13323</name>
    <name evidence="5" type="ORF">MBJ925_LOCUS37084</name>
    <name evidence="9" type="ORF">OVN521_LOCUS20925</name>
    <name evidence="8" type="ORF">SMN809_LOCUS12091</name>
    <name evidence="3" type="ORF">WKI299_LOCUS4735</name>
    <name evidence="4" type="ORF">XDN619_LOCUS13479</name>
</gene>
<dbReference type="EMBL" id="CAJOBJ010001678">
    <property type="protein sequence ID" value="CAF3891006.1"/>
    <property type="molecule type" value="Genomic_DNA"/>
</dbReference>
<evidence type="ECO:0000313" key="4">
    <source>
        <dbReference type="EMBL" id="CAF2075379.1"/>
    </source>
</evidence>
<dbReference type="EMBL" id="CAJNRG010005338">
    <property type="protein sequence ID" value="CAF2075379.1"/>
    <property type="molecule type" value="Genomic_DNA"/>
</dbReference>
<dbReference type="Proteomes" id="UP000663824">
    <property type="component" value="Unassembled WGS sequence"/>
</dbReference>
<dbReference type="Proteomes" id="UP000676336">
    <property type="component" value="Unassembled WGS sequence"/>
</dbReference>
<dbReference type="OrthoDB" id="10411892at2759"/>